<sequence length="154" mass="17094">MNHWLPLECFIVAVLSIAVASDCEVVTAEPPALCAGCDGLEECRVDYARKQVLWPKGLSKSRKTDGVGLLSSNDEPHARHGPATEIEDFRYNNYVRANESGSKPGKPCQEYSGVKHCMQKQNIKSVFSWHDSVLECAKEGGSLSVFRSREEHEL</sequence>
<feature type="region of interest" description="Disordered" evidence="1">
    <location>
        <begin position="59"/>
        <end position="84"/>
    </location>
</feature>
<evidence type="ECO:0000256" key="1">
    <source>
        <dbReference type="SAM" id="MobiDB-lite"/>
    </source>
</evidence>
<keyword evidence="4" id="KW-1185">Reference proteome</keyword>
<organism evidence="3 4">
    <name type="scientific">Allacma fusca</name>
    <dbReference type="NCBI Taxonomy" id="39272"/>
    <lineage>
        <taxon>Eukaryota</taxon>
        <taxon>Metazoa</taxon>
        <taxon>Ecdysozoa</taxon>
        <taxon>Arthropoda</taxon>
        <taxon>Hexapoda</taxon>
        <taxon>Collembola</taxon>
        <taxon>Symphypleona</taxon>
        <taxon>Sminthuridae</taxon>
        <taxon>Allacma</taxon>
    </lineage>
</organism>
<dbReference type="Proteomes" id="UP000708208">
    <property type="component" value="Unassembled WGS sequence"/>
</dbReference>
<proteinExistence type="predicted"/>
<feature type="signal peptide" evidence="2">
    <location>
        <begin position="1"/>
        <end position="20"/>
    </location>
</feature>
<dbReference type="AlphaFoldDB" id="A0A8J2KDE0"/>
<comment type="caution">
    <text evidence="3">The sequence shown here is derived from an EMBL/GenBank/DDBJ whole genome shotgun (WGS) entry which is preliminary data.</text>
</comment>
<evidence type="ECO:0000313" key="4">
    <source>
        <dbReference type="Proteomes" id="UP000708208"/>
    </source>
</evidence>
<protein>
    <submittedName>
        <fullName evidence="3">Uncharacterized protein</fullName>
    </submittedName>
</protein>
<evidence type="ECO:0000313" key="3">
    <source>
        <dbReference type="EMBL" id="CAG7815686.1"/>
    </source>
</evidence>
<feature type="chain" id="PRO_5035308775" evidence="2">
    <location>
        <begin position="21"/>
        <end position="154"/>
    </location>
</feature>
<dbReference type="EMBL" id="CAJVCH010350702">
    <property type="protein sequence ID" value="CAG7815686.1"/>
    <property type="molecule type" value="Genomic_DNA"/>
</dbReference>
<feature type="non-terminal residue" evidence="3">
    <location>
        <position position="154"/>
    </location>
</feature>
<keyword evidence="2" id="KW-0732">Signal</keyword>
<name>A0A8J2KDE0_9HEXA</name>
<gene>
    <name evidence="3" type="ORF">AFUS01_LOCUS26350</name>
</gene>
<accession>A0A8J2KDE0</accession>
<evidence type="ECO:0000256" key="2">
    <source>
        <dbReference type="SAM" id="SignalP"/>
    </source>
</evidence>
<reference evidence="3" key="1">
    <citation type="submission" date="2021-06" db="EMBL/GenBank/DDBJ databases">
        <authorList>
            <person name="Hodson N. C."/>
            <person name="Mongue J. A."/>
            <person name="Jaron S. K."/>
        </authorList>
    </citation>
    <scope>NUCLEOTIDE SEQUENCE</scope>
</reference>